<feature type="region of interest" description="Disordered" evidence="3">
    <location>
        <begin position="1953"/>
        <end position="1983"/>
    </location>
</feature>
<evidence type="ECO:0000259" key="4">
    <source>
        <dbReference type="PROSITE" id="PS51650"/>
    </source>
</evidence>
<keyword evidence="1" id="KW-0597">Phosphoprotein</keyword>
<evidence type="ECO:0000256" key="2">
    <source>
        <dbReference type="PROSITE-ProRule" id="PRU00983"/>
    </source>
</evidence>
<dbReference type="PROSITE" id="PS51650">
    <property type="entry name" value="C2_DOCK"/>
    <property type="match status" value="1"/>
</dbReference>
<evidence type="ECO:0000256" key="3">
    <source>
        <dbReference type="SAM" id="MobiDB-lite"/>
    </source>
</evidence>
<name>A0AAV2YIT2_9STRA</name>
<dbReference type="InterPro" id="IPR016024">
    <property type="entry name" value="ARM-type_fold"/>
</dbReference>
<feature type="compositionally biased region" description="Low complexity" evidence="3">
    <location>
        <begin position="2069"/>
        <end position="2087"/>
    </location>
</feature>
<keyword evidence="7" id="KW-1185">Reference proteome</keyword>
<sequence length="2087" mass="230874">MTITRAVKEPRGRPSAKVVVDDRKGATAVENGGIPPIGDNGFGISKGTLQLVKISRKQWQQSAQFLPLALPPNQDAPILKEFTRSWRALRLKTNPSSASSEDQQQRVLRNYEPKYTPGEATFPSDVSIPVFLEPRVAVEDAMLFLVSPTIKFSLGTIEPLFCRLVVYDVNLGCRVTEEFTFMTDGPQPPGSPTKRRRNHEPPPPRALMYTLPNHQSQHLYLVLKVSKVLLGDADVATAPYVSPEKFSSESEQVKLKDKASDCLYRLGRYRQPLAWGAISLLEGLKRPMTIYRQRTTMSDEQRLPFIPDAVRGTLKEKIMPSACEFDVERMEDNRASEARAAAAATLPSISTSRTDLSSPAPSSSPRRPQEPPPSPRLVVTDPFADARLSSSPESESSLLSSTYHATSSDTVACREVQPLCHPSMTPVYGLTGSGPVAVSYINCLYLFPTHVEKFPYRNIAIRVQLLDREVDFVCGIPDLETQTAVLQAVYGANHEVTTSAYTQVNYHQKNPQFEDEIKLCLPTTLTLTHHVLFSFYHVHCKKLQANQQQQELVAYAVLPLLDKHGTLLSDSPHVLNIVPAPAVSKASTTGGVISLPPKYVAAARESNVDNGKITFTCRTRALSSIYSQDAAIAAFLRPFQASSESPRATPSDNETEQTLLALKTANVPDVRFFFFSIVKFVLGYLRFGSPRVRRAAFRAFLSILEKASWTPHRTIKNQDAKNQILEHFVQLVFNEYAVEDPCAKILSPSHAGHNKDGPRAIFDSILVEWQRVLREQSTADDCVETKRLSLAYSGTLLRMLLKSIAKYLLQQQKPGGGMLPLTLRADHAALVESMILELANAVGDNSSGLLLQKEVNRSIGFFCRGLFLVVDNAVPARIIQQYIKWITSRKQDANVLVHILFPFLQIMTEFEYFAVVNGVADRDSKNTAPITRPWLAKLVLDQLINVIDGEKEDKLRSEALRLLRRMFVVQAYNPLYQRPDQQQALALMYFPFLQQLTQLTQDGKLLAPQANTSNNDLTQIIELKKEVLVCVAHLVSSVSDEYLPYFFHQAPADVHIIGPRDHQSDHDKRGCSSNSSNNEDDSDDDDDQRLSQCLLLVQQIIEVYLCDESVSGDGNGTSRRLSSPDLYVREGRGSLADLEQHLRNRRARHRVGLSANLSCLASESAASLARGAASSNAAGGGNNGNNSPRTTASPSLTESRQASQKSLPRTWAKTGAAANRRASSGKEDQTRNFLLESSRASFVGASTGCLLGNGGDVEDTTDYETHGRQLQVAIARTALRCIRVAIDEHEALIRQAERPLMIDRSSSTTTKRLASTDRAYAFLGRITDLLFTLLQQATLVETLSSATKTQAPEDERLQPNDTRDAGGEECFVVDVLGYFEAFLTRFQRPLFASRSVELPLMHDECRVDQLLVTGCRAKSSDARQEAAALLSELIRVCYEQTGCFLLVKRSMIKALSRYFFATTPPTFEIAALDQLFGMMETHKFRQQGPSCFEIQFTALIVELKDQVRVSDQWRRLMTPTCDGGSCPDHEVVQEGLDRIQRSISPLWLLEQKHQWLDALLQLHVAKDQLVEATCCKLYAVDCALQACQQPDDAWISQELRVALAHAERAGWFEKAVTIAEQLMALYKRRRDFTSYQDVVRQLQGLAGRVDPNDKADGDAFNFYRVAYDGPCIPRDDGEPPHEYIYKRSKFTTLGEFVSEIKARLQVQYAVCDKIEMVSELKPNASSTTSNVIWLRVVPVKEEIDAQAESVSTSGQPAVFRFATPFTLTGSGATSYGKTSEQMKRVTFLHVAMRFPCWLTRQRVHDRREEVRCPIENAMEDINKRCTLLQDEVNKERRGCTDLKTLTLVLKGSVDTHVHGGIPEVIDSFLVQRAAGKGHTDDGTAKTSCPAGTLELAYPVLLDRDGKPMNDATSTTKRVELANLLVQFLSLCFQGLVISRSAFHRASIIAQPGAPTSSAISNESNAGGGSAAPSGVTPVHGSPSKTLNAPQLLLSTAAIHSDNGIVAGLASQGTPQSQQTLSPLQVEFEKGFVALLAVMQTRVFCAYEKRAELMQLVQQAQHLRMGGQDAASSSSNAAAKQATSGSLT</sequence>
<proteinExistence type="inferred from homology"/>
<feature type="domain" description="DOCKER" evidence="5">
    <location>
        <begin position="1504"/>
        <end position="1973"/>
    </location>
</feature>
<evidence type="ECO:0000256" key="1">
    <source>
        <dbReference type="ARBA" id="ARBA00022553"/>
    </source>
</evidence>
<feature type="compositionally biased region" description="Basic and acidic residues" evidence="3">
    <location>
        <begin position="1058"/>
        <end position="1070"/>
    </location>
</feature>
<dbReference type="GO" id="GO:0007264">
    <property type="term" value="P:small GTPase-mediated signal transduction"/>
    <property type="evidence" value="ECO:0007669"/>
    <property type="project" value="InterPro"/>
</dbReference>
<gene>
    <name evidence="6" type="ORF">N0F65_003053</name>
</gene>
<evidence type="ECO:0000313" key="6">
    <source>
        <dbReference type="EMBL" id="DAZ93237.1"/>
    </source>
</evidence>
<dbReference type="InterPro" id="IPR027357">
    <property type="entry name" value="DOCKER_dom"/>
</dbReference>
<dbReference type="InterPro" id="IPR027007">
    <property type="entry name" value="C2_DOCK-type_domain"/>
</dbReference>
<feature type="region of interest" description="Disordered" evidence="3">
    <location>
        <begin position="2066"/>
        <end position="2087"/>
    </location>
</feature>
<dbReference type="CDD" id="cd08679">
    <property type="entry name" value="C2_DOCK180_related"/>
    <property type="match status" value="1"/>
</dbReference>
<protein>
    <submittedName>
        <fullName evidence="6">Uncharacterized protein</fullName>
    </submittedName>
</protein>
<feature type="compositionally biased region" description="Acidic residues" evidence="3">
    <location>
        <begin position="1078"/>
        <end position="1087"/>
    </location>
</feature>
<dbReference type="Pfam" id="PF14429">
    <property type="entry name" value="DOCK-C2"/>
    <property type="match status" value="1"/>
</dbReference>
<dbReference type="EMBL" id="DAKRPA010000333">
    <property type="protein sequence ID" value="DAZ93237.1"/>
    <property type="molecule type" value="Genomic_DNA"/>
</dbReference>
<dbReference type="PROSITE" id="PS51651">
    <property type="entry name" value="DOCKER"/>
    <property type="match status" value="1"/>
</dbReference>
<feature type="region of interest" description="Disordered" evidence="3">
    <location>
        <begin position="182"/>
        <end position="204"/>
    </location>
</feature>
<reference evidence="6" key="1">
    <citation type="submission" date="2022-11" db="EMBL/GenBank/DDBJ databases">
        <authorList>
            <person name="Morgan W.R."/>
            <person name="Tartar A."/>
        </authorList>
    </citation>
    <scope>NUCLEOTIDE SEQUENCE</scope>
    <source>
        <strain evidence="6">ARSEF 373</strain>
    </source>
</reference>
<comment type="similarity">
    <text evidence="2">Belongs to the DOCK family.</text>
</comment>
<evidence type="ECO:0000259" key="5">
    <source>
        <dbReference type="PROSITE" id="PS51651"/>
    </source>
</evidence>
<feature type="domain" description="C2 DOCK-type" evidence="4">
    <location>
        <begin position="441"/>
        <end position="622"/>
    </location>
</feature>
<evidence type="ECO:0000313" key="7">
    <source>
        <dbReference type="Proteomes" id="UP001146120"/>
    </source>
</evidence>
<dbReference type="GO" id="GO:0005085">
    <property type="term" value="F:guanyl-nucleotide exchange factor activity"/>
    <property type="evidence" value="ECO:0007669"/>
    <property type="project" value="InterPro"/>
</dbReference>
<dbReference type="Gene3D" id="2.60.40.150">
    <property type="entry name" value="C2 domain"/>
    <property type="match status" value="1"/>
</dbReference>
<feature type="compositionally biased region" description="Polar residues" evidence="3">
    <location>
        <begin position="1188"/>
        <end position="1207"/>
    </location>
</feature>
<dbReference type="SUPFAM" id="SSF48371">
    <property type="entry name" value="ARM repeat"/>
    <property type="match status" value="1"/>
</dbReference>
<feature type="region of interest" description="Disordered" evidence="3">
    <location>
        <begin position="1173"/>
        <end position="1231"/>
    </location>
</feature>
<feature type="region of interest" description="Disordered" evidence="3">
    <location>
        <begin position="336"/>
        <end position="379"/>
    </location>
</feature>
<dbReference type="PANTHER" id="PTHR23317">
    <property type="entry name" value="DEDICATOR OF CYTOKINESIS DOCK"/>
    <property type="match status" value="1"/>
</dbReference>
<feature type="compositionally biased region" description="Low complexity" evidence="3">
    <location>
        <begin position="1956"/>
        <end position="1974"/>
    </location>
</feature>
<reference evidence="6" key="2">
    <citation type="journal article" date="2023" name="Microbiol Resour">
        <title>Decontamination and Annotation of the Draft Genome Sequence of the Oomycete Lagenidium giganteum ARSEF 373.</title>
        <authorList>
            <person name="Morgan W.R."/>
            <person name="Tartar A."/>
        </authorList>
    </citation>
    <scope>NUCLEOTIDE SEQUENCE</scope>
    <source>
        <strain evidence="6">ARSEF 373</strain>
    </source>
</reference>
<organism evidence="6 7">
    <name type="scientific">Lagenidium giganteum</name>
    <dbReference type="NCBI Taxonomy" id="4803"/>
    <lineage>
        <taxon>Eukaryota</taxon>
        <taxon>Sar</taxon>
        <taxon>Stramenopiles</taxon>
        <taxon>Oomycota</taxon>
        <taxon>Peronosporomycetes</taxon>
        <taxon>Pythiales</taxon>
        <taxon>Pythiaceae</taxon>
    </lineage>
</organism>
<dbReference type="Gene3D" id="1.20.58.740">
    <property type="match status" value="1"/>
</dbReference>
<dbReference type="PANTHER" id="PTHR23317:SF76">
    <property type="entry name" value="LD20667P"/>
    <property type="match status" value="1"/>
</dbReference>
<comment type="caution">
    <text evidence="6">The sequence shown here is derived from an EMBL/GenBank/DDBJ whole genome shotgun (WGS) entry which is preliminary data.</text>
</comment>
<feature type="compositionally biased region" description="Polar residues" evidence="3">
    <location>
        <begin position="347"/>
        <end position="356"/>
    </location>
</feature>
<dbReference type="InterPro" id="IPR026791">
    <property type="entry name" value="DOCK"/>
</dbReference>
<feature type="region of interest" description="Disordered" evidence="3">
    <location>
        <begin position="1057"/>
        <end position="1087"/>
    </location>
</feature>
<dbReference type="InterPro" id="IPR035892">
    <property type="entry name" value="C2_domain_sf"/>
</dbReference>
<accession>A0AAV2YIT2</accession>
<dbReference type="Proteomes" id="UP001146120">
    <property type="component" value="Unassembled WGS sequence"/>
</dbReference>
<feature type="compositionally biased region" description="Low complexity" evidence="3">
    <location>
        <begin position="357"/>
        <end position="366"/>
    </location>
</feature>
<dbReference type="InterPro" id="IPR043162">
    <property type="entry name" value="DOCK_C_lobe_C"/>
</dbReference>